<feature type="domain" description="Transposase InsH N-terminal" evidence="1">
    <location>
        <begin position="32"/>
        <end position="123"/>
    </location>
</feature>
<dbReference type="AlphaFoldDB" id="A0A1H6M9D6"/>
<dbReference type="Pfam" id="PF05598">
    <property type="entry name" value="DUF772"/>
    <property type="match status" value="1"/>
</dbReference>
<name>A0A1H6M9D6_9FLAO</name>
<dbReference type="Proteomes" id="UP000198555">
    <property type="component" value="Unassembled WGS sequence"/>
</dbReference>
<dbReference type="EMBL" id="FNWX01000082">
    <property type="protein sequence ID" value="SEH98061.1"/>
    <property type="molecule type" value="Genomic_DNA"/>
</dbReference>
<accession>A0A1H6M9D6</accession>
<dbReference type="Pfam" id="PF13751">
    <property type="entry name" value="DDE_Tnp_1_6"/>
    <property type="match status" value="1"/>
</dbReference>
<organism evidence="3 4">
    <name type="scientific">Epilithonimonas hominis</name>
    <dbReference type="NCBI Taxonomy" id="420404"/>
    <lineage>
        <taxon>Bacteria</taxon>
        <taxon>Pseudomonadati</taxon>
        <taxon>Bacteroidota</taxon>
        <taxon>Flavobacteriia</taxon>
        <taxon>Flavobacteriales</taxon>
        <taxon>Weeksellaceae</taxon>
        <taxon>Chryseobacterium group</taxon>
        <taxon>Epilithonimonas</taxon>
    </lineage>
</organism>
<evidence type="ECO:0000313" key="3">
    <source>
        <dbReference type="EMBL" id="SEH98061.1"/>
    </source>
</evidence>
<evidence type="ECO:0000259" key="1">
    <source>
        <dbReference type="Pfam" id="PF05598"/>
    </source>
</evidence>
<feature type="domain" description="Transposase DDE" evidence="2">
    <location>
        <begin position="367"/>
        <end position="490"/>
    </location>
</feature>
<keyword evidence="4" id="KW-1185">Reference proteome</keyword>
<dbReference type="InterPro" id="IPR008490">
    <property type="entry name" value="Transposase_InsH_N"/>
</dbReference>
<dbReference type="InterPro" id="IPR025668">
    <property type="entry name" value="Tnp_DDE_dom"/>
</dbReference>
<dbReference type="NCBIfam" id="NF033551">
    <property type="entry name" value="transpos_IS1182"/>
    <property type="match status" value="1"/>
</dbReference>
<reference evidence="4" key="1">
    <citation type="submission" date="2016-10" db="EMBL/GenBank/DDBJ databases">
        <authorList>
            <person name="Varghese N."/>
            <person name="Submissions S."/>
        </authorList>
    </citation>
    <scope>NUCLEOTIDE SEQUENCE [LARGE SCALE GENOMIC DNA]</scope>
    <source>
        <strain evidence="4">DSM 19326</strain>
    </source>
</reference>
<dbReference type="PANTHER" id="PTHR33408">
    <property type="entry name" value="TRANSPOSASE"/>
    <property type="match status" value="1"/>
</dbReference>
<feature type="non-terminal residue" evidence="3">
    <location>
        <position position="1"/>
    </location>
</feature>
<evidence type="ECO:0000313" key="4">
    <source>
        <dbReference type="Proteomes" id="UP000198555"/>
    </source>
</evidence>
<gene>
    <name evidence="3" type="ORF">SAMN05421793_1821</name>
</gene>
<dbReference type="InterPro" id="IPR047629">
    <property type="entry name" value="IS1182_transpos"/>
</dbReference>
<protein>
    <submittedName>
        <fullName evidence="3">Transposase</fullName>
    </submittedName>
</protein>
<proteinExistence type="predicted"/>
<dbReference type="PANTHER" id="PTHR33408:SF2">
    <property type="entry name" value="TRANSPOSASE DDE DOMAIN-CONTAINING PROTEIN"/>
    <property type="match status" value="1"/>
</dbReference>
<sequence length="494" mass="56839">FLYLKAVFQEQRMLLQQQKIQLSAYSGLYDLIVPQDNLLRKINELIDFSFIYEELLNKYCLSNGRNAQSPVRMFKYLLLKSIYTVSDVDVVERSRYDMSFKYFLEMTPEEDVINPSSLTKFRKLRLKDTDLLNLLIGKTVTIAIEKGIIKSKSIIVDATHTLSRSNPFSTIEVLRERSKLLRKTVYQFDEEFKTKMPSKNLENDLNKELDYCKKLEKIIENAPSINEIPSVKEKLNLLKEMVEDTDEQLIFSKDRDAKTGHKSAESSFFGYKTHLAMSEERIITAAVVTSGEKGDGPELPKLLQMSQDNGMEVDAIIGDAAYSGKENLKIASEQNIKIVARLNPSITQGFRKDEDKFDYNKDADRFVCPAGHLAIRKARQGKKNIGENQVDTYYFDVEKCKVCPLKEGCYKDGAKSKTYSVSIKSDLHQDQMVFQESDYYKEKSKHRYKIEAKNSELKNIHGYDRATSYGIENMQMQGAMAIFAVNLKRILKLL</sequence>
<evidence type="ECO:0000259" key="2">
    <source>
        <dbReference type="Pfam" id="PF13751"/>
    </source>
</evidence>